<reference evidence="1" key="1">
    <citation type="submission" date="2021-03" db="EMBL/GenBank/DDBJ databases">
        <authorList>
            <person name="Bekaert M."/>
        </authorList>
    </citation>
    <scope>NUCLEOTIDE SEQUENCE</scope>
</reference>
<dbReference type="Proteomes" id="UP000683360">
    <property type="component" value="Unassembled WGS sequence"/>
</dbReference>
<sequence>MSLRHLNIDAYNPGEFHHLLDINTTNDPTRETTRLAIKLKLVTGTYILQNKRFRYTENETPICKLCDQGDETLCHFLLDCQILEPIRQKYFHQIDEILHLISKDNLRTLSSHDKIQIILDCTLHYTGLKGNSENIVKLDAICRQMSYALHIARYRSLDIKRK</sequence>
<gene>
    <name evidence="1" type="ORF">MEDL_8577</name>
</gene>
<protein>
    <recommendedName>
        <fullName evidence="3">Reverse transcriptase zinc-binding domain-containing protein</fullName>
    </recommendedName>
</protein>
<name>A0A8S3QA80_MYTED</name>
<evidence type="ECO:0000313" key="2">
    <source>
        <dbReference type="Proteomes" id="UP000683360"/>
    </source>
</evidence>
<accession>A0A8S3QA80</accession>
<organism evidence="1 2">
    <name type="scientific">Mytilus edulis</name>
    <name type="common">Blue mussel</name>
    <dbReference type="NCBI Taxonomy" id="6550"/>
    <lineage>
        <taxon>Eukaryota</taxon>
        <taxon>Metazoa</taxon>
        <taxon>Spiralia</taxon>
        <taxon>Lophotrochozoa</taxon>
        <taxon>Mollusca</taxon>
        <taxon>Bivalvia</taxon>
        <taxon>Autobranchia</taxon>
        <taxon>Pteriomorphia</taxon>
        <taxon>Mytilida</taxon>
        <taxon>Mytiloidea</taxon>
        <taxon>Mytilidae</taxon>
        <taxon>Mytilinae</taxon>
        <taxon>Mytilus</taxon>
    </lineage>
</organism>
<dbReference type="OrthoDB" id="6772408at2759"/>
<dbReference type="AlphaFoldDB" id="A0A8S3QA80"/>
<comment type="caution">
    <text evidence="1">The sequence shown here is derived from an EMBL/GenBank/DDBJ whole genome shotgun (WGS) entry which is preliminary data.</text>
</comment>
<keyword evidence="2" id="KW-1185">Reference proteome</keyword>
<dbReference type="EMBL" id="CAJPWZ010000460">
    <property type="protein sequence ID" value="CAG2193588.1"/>
    <property type="molecule type" value="Genomic_DNA"/>
</dbReference>
<evidence type="ECO:0008006" key="3">
    <source>
        <dbReference type="Google" id="ProtNLM"/>
    </source>
</evidence>
<evidence type="ECO:0000313" key="1">
    <source>
        <dbReference type="EMBL" id="CAG2193588.1"/>
    </source>
</evidence>
<proteinExistence type="predicted"/>